<keyword evidence="1" id="KW-0805">Transcription regulation</keyword>
<feature type="compositionally biased region" description="Basic and acidic residues" evidence="5">
    <location>
        <begin position="946"/>
        <end position="974"/>
    </location>
</feature>
<dbReference type="SUPFAM" id="SSF63748">
    <property type="entry name" value="Tudor/PWWP/MBT"/>
    <property type="match status" value="1"/>
</dbReference>
<dbReference type="EMBL" id="JABCRI010000008">
    <property type="protein sequence ID" value="KAF8401506.1"/>
    <property type="molecule type" value="Genomic_DNA"/>
</dbReference>
<gene>
    <name evidence="7" type="ORF">HHK36_012446</name>
</gene>
<dbReference type="OMA" id="IDISHQM"/>
<keyword evidence="8" id="KW-1185">Reference proteome</keyword>
<feature type="compositionally biased region" description="Low complexity" evidence="5">
    <location>
        <begin position="194"/>
        <end position="204"/>
    </location>
</feature>
<comment type="similarity">
    <text evidence="4">Belongs to the PDP family.</text>
</comment>
<evidence type="ECO:0000256" key="2">
    <source>
        <dbReference type="ARBA" id="ARBA00023163"/>
    </source>
</evidence>
<evidence type="ECO:0000256" key="1">
    <source>
        <dbReference type="ARBA" id="ARBA00023015"/>
    </source>
</evidence>
<feature type="region of interest" description="Disordered" evidence="5">
    <location>
        <begin position="737"/>
        <end position="791"/>
    </location>
</feature>
<proteinExistence type="inferred from homology"/>
<reference evidence="7 8" key="1">
    <citation type="submission" date="2020-04" db="EMBL/GenBank/DDBJ databases">
        <title>Plant Genome Project.</title>
        <authorList>
            <person name="Zhang R.-G."/>
        </authorList>
    </citation>
    <scope>NUCLEOTIDE SEQUENCE [LARGE SCALE GENOMIC DNA]</scope>
    <source>
        <strain evidence="7">YNK0</strain>
        <tissue evidence="7">Leaf</tissue>
    </source>
</reference>
<feature type="compositionally biased region" description="Basic and acidic residues" evidence="5">
    <location>
        <begin position="981"/>
        <end position="990"/>
    </location>
</feature>
<dbReference type="OrthoDB" id="62853at2759"/>
<evidence type="ECO:0000313" key="8">
    <source>
        <dbReference type="Proteomes" id="UP000655225"/>
    </source>
</evidence>
<feature type="region of interest" description="Disordered" evidence="5">
    <location>
        <begin position="891"/>
        <end position="1010"/>
    </location>
</feature>
<dbReference type="InterPro" id="IPR000313">
    <property type="entry name" value="PWWP_dom"/>
</dbReference>
<dbReference type="Proteomes" id="UP000655225">
    <property type="component" value="Unassembled WGS sequence"/>
</dbReference>
<evidence type="ECO:0000256" key="4">
    <source>
        <dbReference type="ARBA" id="ARBA00060746"/>
    </source>
</evidence>
<dbReference type="SMART" id="SM00293">
    <property type="entry name" value="PWWP"/>
    <property type="match status" value="1"/>
</dbReference>
<accession>A0A835DFQ8</accession>
<protein>
    <recommendedName>
        <fullName evidence="6">PWWP domain-containing protein</fullName>
    </recommendedName>
</protein>
<dbReference type="GO" id="GO:2000028">
    <property type="term" value="P:regulation of photoperiodism, flowering"/>
    <property type="evidence" value="ECO:0007669"/>
    <property type="project" value="UniProtKB-ARBA"/>
</dbReference>
<dbReference type="GO" id="GO:0035098">
    <property type="term" value="C:ESC/E(Z) complex"/>
    <property type="evidence" value="ECO:0007669"/>
    <property type="project" value="UniProtKB-ARBA"/>
</dbReference>
<evidence type="ECO:0000256" key="5">
    <source>
        <dbReference type="SAM" id="MobiDB-lite"/>
    </source>
</evidence>
<dbReference type="FunFam" id="2.30.30.140:FF:000115">
    <property type="entry name" value="Tudor/PWWP/MBT superfamily protein"/>
    <property type="match status" value="1"/>
</dbReference>
<evidence type="ECO:0000259" key="6">
    <source>
        <dbReference type="PROSITE" id="PS50812"/>
    </source>
</evidence>
<dbReference type="GO" id="GO:0006355">
    <property type="term" value="P:regulation of DNA-templated transcription"/>
    <property type="evidence" value="ECO:0007669"/>
    <property type="project" value="UniProtKB-ARBA"/>
</dbReference>
<dbReference type="Pfam" id="PF00855">
    <property type="entry name" value="PWWP"/>
    <property type="match status" value="1"/>
</dbReference>
<feature type="region of interest" description="Disordered" evidence="5">
    <location>
        <begin position="139"/>
        <end position="221"/>
    </location>
</feature>
<sequence>MISAINSGCELDRRSDVAADFPLFGVESPEQTRVSGDTLSEQRVDCSNGSFDGGYDGEKCLMTRLGFEETRVSSEFDLGELESKIEVEVSDGGVSGLRLCDGNDVSSVGNVEVEKRGSEEDRVFSKMDSREIDMKMEDRVSEVKDEDKPFSGTNDGFAAEDTGKENYTGTGGATMVPSGEMKGDAKVEERTVLDSDSLSSMFDESSAREMPEPLEEETSKASSYGFKTGDMVWGKVKSHPWWPGHIFNEAFASPSVRRTKREGDVLVAFFGDSSYGWFDPAELVHFEPHYAEKSRQINSRTFVKAVEEAVDEASRRRALGMTCHCRNPFNFRPTNVKDYFAVDLGGYEPGGVYSVKQIKNARDSFQPHETLIFIQKLALMPRNSVEQSIDWIKNMDTVLAYRKAVFEEFDETYAQAFGMQPLRPSRDSKGLLDQPPKIPPRAPLSGPLVIAEALGKKKSSTKPVKVKDQAKKDKYLFKRRDGPNDLTAHHISQGQANFSAPSTYKEGAAVLAAGDNVFQKRDPAVSMKPEVTEKHGGSGAVGREGAAALSGAGTGTEALTAGNKMEVAKFSLVDAQVNTSRVDSPGGFAVGFPITQSLAYSNTLAKKVGPGYQKPHMDKEMGALPEIKGRIGSAAAVGPLSSGVYGSDLLGKPESPGMIDGLEQAFQREGEVMVNSKHASEKLLNTFEGLQEPRFPTTVEDCHGPDQVRESIGGTPPLPIDAKLRGKVLGMGIDGAVKKAKIHKRPGEGSSSEKAITGEKKKKKKKKESGLETSLDLPHKRVKTAKDEESERKFAGKSIGIDLVSTGISQMDQQRKDNGASSTFPFDSVVTLPMFDVRNVEVELPQLVSDLLALALDPFHGMERNSPALVRQVFLRFRSLVYQKSLVLSPPAEAESSVDRATKSPASIEAAETPPIEDVRRLSSAPKAPKHPFRPTDPTKTGRKRSISERQEEMSAKRMKKLNEVKSLTSEKKAGSPKTTEAQRGDRKEVGVTAPAKPINPDSVKKPEPQARVAEPTMLVMKFPPQTTLPSIPELKARFARFGPLDHSATRVFWKSSTCRIVFKHKSQAVTAYNYAVRNHSLFGNVRVNYNLRILEVPASELPESGKLRAEDSSDELPQFRSLGASDSAGEPRPTSLLQRPLQSSVQLKSCLKKSSGDESGQAMGIAREIPRVKFMLGGDESSRDEQLVISSSNIINNNGSNADVDASSSLAMDVNSKNIQKLNLLPLLPLPPRGGVAHFPEAHHVHYSNVEPRNDHNINTSTNKIDISYKMLTLLVRCSDIVTDVKCSFGYVPYQPL</sequence>
<evidence type="ECO:0000256" key="3">
    <source>
        <dbReference type="ARBA" id="ARBA00023242"/>
    </source>
</evidence>
<feature type="domain" description="PWWP" evidence="6">
    <location>
        <begin position="228"/>
        <end position="277"/>
    </location>
</feature>
<name>A0A835DFQ8_TETSI</name>
<organism evidence="7 8">
    <name type="scientific">Tetracentron sinense</name>
    <name type="common">Spur-leaf</name>
    <dbReference type="NCBI Taxonomy" id="13715"/>
    <lineage>
        <taxon>Eukaryota</taxon>
        <taxon>Viridiplantae</taxon>
        <taxon>Streptophyta</taxon>
        <taxon>Embryophyta</taxon>
        <taxon>Tracheophyta</taxon>
        <taxon>Spermatophyta</taxon>
        <taxon>Magnoliopsida</taxon>
        <taxon>Trochodendrales</taxon>
        <taxon>Trochodendraceae</taxon>
        <taxon>Tetracentron</taxon>
    </lineage>
</organism>
<dbReference type="Gene3D" id="2.30.30.140">
    <property type="match status" value="1"/>
</dbReference>
<comment type="caution">
    <text evidence="7">The sequence shown here is derived from an EMBL/GenBank/DDBJ whole genome shotgun (WGS) entry which is preliminary data.</text>
</comment>
<dbReference type="PROSITE" id="PS50812">
    <property type="entry name" value="PWWP"/>
    <property type="match status" value="1"/>
</dbReference>
<dbReference type="PANTHER" id="PTHR10688">
    <property type="entry name" value="PWWP DOMAIN-CONTAINING PROTEIN"/>
    <property type="match status" value="1"/>
</dbReference>
<dbReference type="CDD" id="cd05162">
    <property type="entry name" value="PWWP"/>
    <property type="match status" value="1"/>
</dbReference>
<dbReference type="PANTHER" id="PTHR10688:SF5">
    <property type="entry name" value="PWWP DOMAIN-CONTAINING PROTEIN 1-RELATED"/>
    <property type="match status" value="1"/>
</dbReference>
<feature type="compositionally biased region" description="Basic and acidic residues" evidence="5">
    <location>
        <begin position="181"/>
        <end position="193"/>
    </location>
</feature>
<evidence type="ECO:0000313" key="7">
    <source>
        <dbReference type="EMBL" id="KAF8401506.1"/>
    </source>
</evidence>
<keyword evidence="3" id="KW-0539">Nucleus</keyword>
<feature type="compositionally biased region" description="Basic and acidic residues" evidence="5">
    <location>
        <begin position="139"/>
        <end position="149"/>
    </location>
</feature>
<keyword evidence="2" id="KW-0804">Transcription</keyword>
<dbReference type="InterPro" id="IPR052657">
    <property type="entry name" value="PDP_family_Arabidopsis"/>
</dbReference>
<feature type="region of interest" description="Disordered" evidence="5">
    <location>
        <begin position="1106"/>
        <end position="1142"/>
    </location>
</feature>